<dbReference type="EMBL" id="CAJVPY010027215">
    <property type="protein sequence ID" value="CAG8790863.1"/>
    <property type="molecule type" value="Genomic_DNA"/>
</dbReference>
<dbReference type="InterPro" id="IPR021109">
    <property type="entry name" value="Peptidase_aspartic_dom_sf"/>
</dbReference>
<keyword evidence="7 11" id="KW-0378">Hydrolase</keyword>
<dbReference type="OrthoDB" id="2747330at2759"/>
<keyword evidence="9" id="KW-1015">Disulfide bond</keyword>
<protein>
    <recommendedName>
        <fullName evidence="3">rhizopuspepsin</fullName>
        <ecNumber evidence="3">3.4.23.21</ecNumber>
    </recommendedName>
</protein>
<gene>
    <name evidence="13" type="ORF">DERYTH_LOCUS21401</name>
</gene>
<feature type="non-terminal residue" evidence="13">
    <location>
        <position position="321"/>
    </location>
</feature>
<feature type="active site" evidence="10">
    <location>
        <position position="208"/>
    </location>
</feature>
<dbReference type="EC" id="3.4.23.21" evidence="3"/>
<evidence type="ECO:0000256" key="4">
    <source>
        <dbReference type="ARBA" id="ARBA00022670"/>
    </source>
</evidence>
<dbReference type="InterPro" id="IPR034164">
    <property type="entry name" value="Pepsin-like_dom"/>
</dbReference>
<organism evidence="13 14">
    <name type="scientific">Dentiscutata erythropus</name>
    <dbReference type="NCBI Taxonomy" id="1348616"/>
    <lineage>
        <taxon>Eukaryota</taxon>
        <taxon>Fungi</taxon>
        <taxon>Fungi incertae sedis</taxon>
        <taxon>Mucoromycota</taxon>
        <taxon>Glomeromycotina</taxon>
        <taxon>Glomeromycetes</taxon>
        <taxon>Diversisporales</taxon>
        <taxon>Gigasporaceae</taxon>
        <taxon>Dentiscutata</taxon>
    </lineage>
</organism>
<evidence type="ECO:0000256" key="9">
    <source>
        <dbReference type="ARBA" id="ARBA00023157"/>
    </source>
</evidence>
<dbReference type="Pfam" id="PF00026">
    <property type="entry name" value="Asp"/>
    <property type="match status" value="1"/>
</dbReference>
<comment type="similarity">
    <text evidence="2 11">Belongs to the peptidase A1 family.</text>
</comment>
<feature type="active site" evidence="10">
    <location>
        <position position="19"/>
    </location>
</feature>
<evidence type="ECO:0000256" key="2">
    <source>
        <dbReference type="ARBA" id="ARBA00007447"/>
    </source>
</evidence>
<evidence type="ECO:0000256" key="1">
    <source>
        <dbReference type="ARBA" id="ARBA00001130"/>
    </source>
</evidence>
<dbReference type="PANTHER" id="PTHR47966:SF1">
    <property type="entry name" value="ASPARTYL PROTEINASE"/>
    <property type="match status" value="1"/>
</dbReference>
<dbReference type="PROSITE" id="PS00141">
    <property type="entry name" value="ASP_PROTEASE"/>
    <property type="match status" value="1"/>
</dbReference>
<dbReference type="GO" id="GO:0004190">
    <property type="term" value="F:aspartic-type endopeptidase activity"/>
    <property type="evidence" value="ECO:0007669"/>
    <property type="project" value="UniProtKB-KW"/>
</dbReference>
<keyword evidence="4 11" id="KW-0645">Protease</keyword>
<dbReference type="Gene3D" id="2.40.70.10">
    <property type="entry name" value="Acid Proteases"/>
    <property type="match status" value="2"/>
</dbReference>
<dbReference type="InterPro" id="IPR033121">
    <property type="entry name" value="PEPTIDASE_A1"/>
</dbReference>
<dbReference type="CDD" id="cd05471">
    <property type="entry name" value="pepsin_like"/>
    <property type="match status" value="1"/>
</dbReference>
<dbReference type="AlphaFoldDB" id="A0A9N9JQ26"/>
<sequence length="321" mass="35158">WICQIGMGTPAQQFLVSFDTGSADLWVPCKDCDDCTNKRLFDYTKSSTMDYVNGDFSICYVDGSCCYGYEEQDTCQVGNMNIYNQQFAVIEDMSSQFVNDPIDGVMGLGYDSLSVYQGGAQTTFTNMYNQGLIPSKIFSVQLRPARSQTSYGGIFVFGGIDPKLYSGSITYAPVTTQNFYQIGIDDIECNGKVVASYSSSKKQQAIVDTGTALLIVTQSVAKSVHQLIGGKYDSSSQTWQVPCSLSSSTKLSLKISGVSLAINYQELVREQVSTGSSWCYSGIASTTGTMWILGGTFLKDYYVIFDQKSNRVGFATPVYAY</sequence>
<comment type="catalytic activity">
    <reaction evidence="1">
        <text>Hydrolysis of proteins with broad specificity similar to that of pepsin A, preferring hydrophobic residues at P1 and P1'. Clots milk and activates trypsinogen. Does not cleave 4-Gln-|-His-5, but does cleave 10-His-|-Leu-11 and 12-Val-|-Glu-13 in B chain of insulin.</text>
        <dbReference type="EC" id="3.4.23.21"/>
    </reaction>
</comment>
<accession>A0A9N9JQ26</accession>
<dbReference type="Proteomes" id="UP000789405">
    <property type="component" value="Unassembled WGS sequence"/>
</dbReference>
<evidence type="ECO:0000256" key="5">
    <source>
        <dbReference type="ARBA" id="ARBA00022729"/>
    </source>
</evidence>
<dbReference type="GO" id="GO:0006508">
    <property type="term" value="P:proteolysis"/>
    <property type="evidence" value="ECO:0007669"/>
    <property type="project" value="UniProtKB-KW"/>
</dbReference>
<dbReference type="FunFam" id="2.40.70.10:FF:000115">
    <property type="entry name" value="Lysosomal aspartic protease"/>
    <property type="match status" value="1"/>
</dbReference>
<evidence type="ECO:0000256" key="11">
    <source>
        <dbReference type="RuleBase" id="RU000454"/>
    </source>
</evidence>
<keyword evidence="8" id="KW-0865">Zymogen</keyword>
<evidence type="ECO:0000313" key="13">
    <source>
        <dbReference type="EMBL" id="CAG8790863.1"/>
    </source>
</evidence>
<reference evidence="13" key="1">
    <citation type="submission" date="2021-06" db="EMBL/GenBank/DDBJ databases">
        <authorList>
            <person name="Kallberg Y."/>
            <person name="Tangrot J."/>
            <person name="Rosling A."/>
        </authorList>
    </citation>
    <scope>NUCLEOTIDE SEQUENCE</scope>
    <source>
        <strain evidence="13">MA453B</strain>
    </source>
</reference>
<evidence type="ECO:0000256" key="10">
    <source>
        <dbReference type="PIRSR" id="PIRSR601461-1"/>
    </source>
</evidence>
<dbReference type="InterPro" id="IPR001461">
    <property type="entry name" value="Aspartic_peptidase_A1"/>
</dbReference>
<evidence type="ECO:0000256" key="7">
    <source>
        <dbReference type="ARBA" id="ARBA00022801"/>
    </source>
</evidence>
<dbReference type="InterPro" id="IPR001969">
    <property type="entry name" value="Aspartic_peptidase_AS"/>
</dbReference>
<feature type="domain" description="Peptidase A1" evidence="12">
    <location>
        <begin position="1"/>
        <end position="315"/>
    </location>
</feature>
<dbReference type="PANTHER" id="PTHR47966">
    <property type="entry name" value="BETA-SITE APP-CLEAVING ENZYME, ISOFORM A-RELATED"/>
    <property type="match status" value="1"/>
</dbReference>
<dbReference type="SUPFAM" id="SSF50630">
    <property type="entry name" value="Acid proteases"/>
    <property type="match status" value="1"/>
</dbReference>
<evidence type="ECO:0000256" key="3">
    <source>
        <dbReference type="ARBA" id="ARBA00013205"/>
    </source>
</evidence>
<dbReference type="PROSITE" id="PS51767">
    <property type="entry name" value="PEPTIDASE_A1"/>
    <property type="match status" value="1"/>
</dbReference>
<name>A0A9N9JQ26_9GLOM</name>
<keyword evidence="5" id="KW-0732">Signal</keyword>
<proteinExistence type="inferred from homology"/>
<evidence type="ECO:0000256" key="8">
    <source>
        <dbReference type="ARBA" id="ARBA00023145"/>
    </source>
</evidence>
<keyword evidence="6 11" id="KW-0064">Aspartyl protease</keyword>
<dbReference type="PRINTS" id="PR00792">
    <property type="entry name" value="PEPSIN"/>
</dbReference>
<evidence type="ECO:0000256" key="6">
    <source>
        <dbReference type="ARBA" id="ARBA00022750"/>
    </source>
</evidence>
<comment type="caution">
    <text evidence="13">The sequence shown here is derived from an EMBL/GenBank/DDBJ whole genome shotgun (WGS) entry which is preliminary data.</text>
</comment>
<evidence type="ECO:0000259" key="12">
    <source>
        <dbReference type="PROSITE" id="PS51767"/>
    </source>
</evidence>
<keyword evidence="14" id="KW-1185">Reference proteome</keyword>
<evidence type="ECO:0000313" key="14">
    <source>
        <dbReference type="Proteomes" id="UP000789405"/>
    </source>
</evidence>